<feature type="transmembrane region" description="Helical" evidence="1">
    <location>
        <begin position="20"/>
        <end position="39"/>
    </location>
</feature>
<dbReference type="NCBIfam" id="TIGR03758">
    <property type="entry name" value="conj_TIGR03758"/>
    <property type="match status" value="1"/>
</dbReference>
<dbReference type="InterPro" id="IPR021676">
    <property type="entry name" value="DUF3262"/>
</dbReference>
<proteinExistence type="predicted"/>
<dbReference type="EMBL" id="AJZD02000240">
    <property type="protein sequence ID" value="OEF91101.1"/>
    <property type="molecule type" value="Genomic_DNA"/>
</dbReference>
<organism evidence="2 3">
    <name type="scientific">Vibrio splendidus 12E03</name>
    <dbReference type="NCBI Taxonomy" id="1191305"/>
    <lineage>
        <taxon>Bacteria</taxon>
        <taxon>Pseudomonadati</taxon>
        <taxon>Pseudomonadota</taxon>
        <taxon>Gammaproteobacteria</taxon>
        <taxon>Vibrionales</taxon>
        <taxon>Vibrionaceae</taxon>
        <taxon>Vibrio</taxon>
    </lineage>
</organism>
<name>A0A1E5FLQ8_VIBSP</name>
<dbReference type="Pfam" id="PF11660">
    <property type="entry name" value="DUF3262"/>
    <property type="match status" value="1"/>
</dbReference>
<keyword evidence="1" id="KW-1133">Transmembrane helix</keyword>
<dbReference type="OrthoDB" id="5887650at2"/>
<comment type="caution">
    <text evidence="2">The sequence shown here is derived from an EMBL/GenBank/DDBJ whole genome shotgun (WGS) entry which is preliminary data.</text>
</comment>
<protein>
    <submittedName>
        <fullName evidence="2">Integrating conjugative element protein</fullName>
    </submittedName>
</protein>
<keyword evidence="1" id="KW-0472">Membrane</keyword>
<reference evidence="2 3" key="1">
    <citation type="journal article" date="2012" name="Science">
        <title>Ecological populations of bacteria act as socially cohesive units of antibiotic production and resistance.</title>
        <authorList>
            <person name="Cordero O.X."/>
            <person name="Wildschutte H."/>
            <person name="Kirkup B."/>
            <person name="Proehl S."/>
            <person name="Ngo L."/>
            <person name="Hussain F."/>
            <person name="Le Roux F."/>
            <person name="Mincer T."/>
            <person name="Polz M.F."/>
        </authorList>
    </citation>
    <scope>NUCLEOTIDE SEQUENCE [LARGE SCALE GENOMIC DNA]</scope>
    <source>
        <strain evidence="2 3">12E03</strain>
    </source>
</reference>
<gene>
    <name evidence="2" type="ORF">A142_01080</name>
</gene>
<dbReference type="RefSeq" id="WP_017108825.1">
    <property type="nucleotide sequence ID" value="NZ_AJZD02000240.1"/>
</dbReference>
<sequence length="80" mass="9277">MNDPLLAFEHGAGFEANTLALVLAGLTSALLMLWMLWVFWSGFRGMKNKKVTKEVFRRLVFRAVFIFLILQWFLYYGVAT</sequence>
<accession>A0A1E5FLQ8</accession>
<evidence type="ECO:0000313" key="3">
    <source>
        <dbReference type="Proteomes" id="UP000094802"/>
    </source>
</evidence>
<evidence type="ECO:0000313" key="2">
    <source>
        <dbReference type="EMBL" id="OEF91101.1"/>
    </source>
</evidence>
<evidence type="ECO:0000256" key="1">
    <source>
        <dbReference type="SAM" id="Phobius"/>
    </source>
</evidence>
<keyword evidence="1" id="KW-0812">Transmembrane</keyword>
<dbReference type="AlphaFoldDB" id="A0A1E5FLQ8"/>
<feature type="transmembrane region" description="Helical" evidence="1">
    <location>
        <begin position="59"/>
        <end position="78"/>
    </location>
</feature>
<dbReference type="Proteomes" id="UP000094802">
    <property type="component" value="Unassembled WGS sequence"/>
</dbReference>